<dbReference type="Proteomes" id="UP000289946">
    <property type="component" value="Unassembled WGS sequence"/>
</dbReference>
<gene>
    <name evidence="1" type="ORF">EAS62_16370</name>
</gene>
<sequence>MLHFLAVVCIAVVAMGGAARGQNDMTSDKLPSLSIIGAYSFSADKAAYARFIRETIDSHDPPNFSEEVKALLRKVGRGDEIRPLTEEDRQDWEDDLRRHMDDAAVFEVLITNPDERFRVSDFVQADPSRPKDYWQVAWDETFLTADGETVIETDYKQRLPAAKKYRVVFVIHFWIPDLPLKSSYGELQPPPMQPLPERLWRLAPYDLPS</sequence>
<keyword evidence="2" id="KW-1185">Reference proteome</keyword>
<dbReference type="RefSeq" id="WP_128940017.1">
    <property type="nucleotide sequence ID" value="NZ_RDRA01000009.1"/>
</dbReference>
<protein>
    <submittedName>
        <fullName evidence="1">Uncharacterized protein</fullName>
    </submittedName>
</protein>
<comment type="caution">
    <text evidence="1">The sequence shown here is derived from an EMBL/GenBank/DDBJ whole genome shotgun (WGS) entry which is preliminary data.</text>
</comment>
<evidence type="ECO:0000313" key="1">
    <source>
        <dbReference type="EMBL" id="RXG94080.1"/>
    </source>
</evidence>
<proteinExistence type="predicted"/>
<reference evidence="1 2" key="1">
    <citation type="submission" date="2018-10" db="EMBL/GenBank/DDBJ databases">
        <title>Bradyrhizobium sp. nov., isolated from effective nodules of peanut in China.</title>
        <authorList>
            <person name="Li Y."/>
        </authorList>
    </citation>
    <scope>NUCLEOTIDE SEQUENCE [LARGE SCALE GENOMIC DNA]</scope>
    <source>
        <strain evidence="1 2">CCBAU 51781</strain>
    </source>
</reference>
<name>A0ABY0DLR7_9BRAD</name>
<evidence type="ECO:0000313" key="2">
    <source>
        <dbReference type="Proteomes" id="UP000289946"/>
    </source>
</evidence>
<dbReference type="EMBL" id="RDRA01000009">
    <property type="protein sequence ID" value="RXG94080.1"/>
    <property type="molecule type" value="Genomic_DNA"/>
</dbReference>
<organism evidence="1 2">
    <name type="scientific">Bradyrhizobium zhanjiangense</name>
    <dbReference type="NCBI Taxonomy" id="1325107"/>
    <lineage>
        <taxon>Bacteria</taxon>
        <taxon>Pseudomonadati</taxon>
        <taxon>Pseudomonadota</taxon>
        <taxon>Alphaproteobacteria</taxon>
        <taxon>Hyphomicrobiales</taxon>
        <taxon>Nitrobacteraceae</taxon>
        <taxon>Bradyrhizobium</taxon>
    </lineage>
</organism>
<accession>A0ABY0DLR7</accession>